<comment type="similarity">
    <text evidence="1">Belongs to the TBP family.</text>
</comment>
<evidence type="ECO:0000256" key="3">
    <source>
        <dbReference type="ARBA" id="ARBA00023163"/>
    </source>
</evidence>
<comment type="caution">
    <text evidence="4">The sequence shown here is derived from an EMBL/GenBank/DDBJ whole genome shotgun (WGS) entry which is preliminary data.</text>
</comment>
<sequence length="224" mass="24762">MELEDWDDLDADVAAAADAAISQADTYHISVANIMATFDLATKIDLKELVMNARNVEYNPRRFQGAIMRLREPKSTAIIFGTGKVVVVGMKAVPELEIVARKVESIVRVSTVLWTSASKIGFTAATAQFLSVRNITATAKTPHPIRLEGILTQHSSFCTVSVMYVYEPELFPALYYRMLEPKLCFIVFVSGKVVVCGAKAMDEVTDGFANLMPVLRQHRPRGYA</sequence>
<dbReference type="VEuPathDB" id="FungiDB:H257_13510"/>
<evidence type="ECO:0000256" key="2">
    <source>
        <dbReference type="ARBA" id="ARBA00023125"/>
    </source>
</evidence>
<keyword evidence="2" id="KW-0238">DNA-binding</keyword>
<dbReference type="PANTHER" id="PTHR10126">
    <property type="entry name" value="TATA-BOX BINDING PROTEIN"/>
    <property type="match status" value="1"/>
</dbReference>
<dbReference type="CDD" id="cd00652">
    <property type="entry name" value="TBP_TLF"/>
    <property type="match status" value="1"/>
</dbReference>
<reference evidence="4 5" key="1">
    <citation type="submission" date="2019-06" db="EMBL/GenBank/DDBJ databases">
        <title>Genomics analysis of Aphanomyces spp. identifies a new class of oomycete effector associated with host adaptation.</title>
        <authorList>
            <person name="Gaulin E."/>
        </authorList>
    </citation>
    <scope>NUCLEOTIDE SEQUENCE [LARGE SCALE GENOMIC DNA]</scope>
    <source>
        <strain evidence="4 5">E</strain>
    </source>
</reference>
<proteinExistence type="inferred from homology"/>
<dbReference type="Gene3D" id="3.30.310.10">
    <property type="entry name" value="TATA-Binding Protein"/>
    <property type="match status" value="2"/>
</dbReference>
<gene>
    <name evidence="4" type="ORF">AaE_007287</name>
</gene>
<dbReference type="SUPFAM" id="SSF55945">
    <property type="entry name" value="TATA-box binding protein-like"/>
    <property type="match status" value="2"/>
</dbReference>
<dbReference type="AlphaFoldDB" id="A0A6A5AAQ0"/>
<protein>
    <recommendedName>
        <fullName evidence="6">TATA-box-binding protein</fullName>
    </recommendedName>
</protein>
<dbReference type="Proteomes" id="UP000469452">
    <property type="component" value="Unassembled WGS sequence"/>
</dbReference>
<keyword evidence="3" id="KW-0804">Transcription</keyword>
<organism evidence="4 5">
    <name type="scientific">Aphanomyces astaci</name>
    <name type="common">Crayfish plague agent</name>
    <dbReference type="NCBI Taxonomy" id="112090"/>
    <lineage>
        <taxon>Eukaryota</taxon>
        <taxon>Sar</taxon>
        <taxon>Stramenopiles</taxon>
        <taxon>Oomycota</taxon>
        <taxon>Saprolegniomycetes</taxon>
        <taxon>Saprolegniales</taxon>
        <taxon>Verrucalvaceae</taxon>
        <taxon>Aphanomyces</taxon>
    </lineage>
</organism>
<dbReference type="GO" id="GO:0003677">
    <property type="term" value="F:DNA binding"/>
    <property type="evidence" value="ECO:0007669"/>
    <property type="project" value="UniProtKB-KW"/>
</dbReference>
<dbReference type="GO" id="GO:0006352">
    <property type="term" value="P:DNA-templated transcription initiation"/>
    <property type="evidence" value="ECO:0007669"/>
    <property type="project" value="InterPro"/>
</dbReference>
<accession>A0A6A5AAQ0</accession>
<dbReference type="InterPro" id="IPR012295">
    <property type="entry name" value="TBP_dom_sf"/>
</dbReference>
<dbReference type="Pfam" id="PF00352">
    <property type="entry name" value="TBP"/>
    <property type="match status" value="2"/>
</dbReference>
<dbReference type="EMBL" id="VJMI01013066">
    <property type="protein sequence ID" value="KAF0748667.1"/>
    <property type="molecule type" value="Genomic_DNA"/>
</dbReference>
<evidence type="ECO:0000256" key="1">
    <source>
        <dbReference type="ARBA" id="ARBA00005560"/>
    </source>
</evidence>
<evidence type="ECO:0000313" key="4">
    <source>
        <dbReference type="EMBL" id="KAF0748667.1"/>
    </source>
</evidence>
<evidence type="ECO:0000313" key="5">
    <source>
        <dbReference type="Proteomes" id="UP000469452"/>
    </source>
</evidence>
<dbReference type="InterPro" id="IPR000814">
    <property type="entry name" value="TBP"/>
</dbReference>
<evidence type="ECO:0008006" key="6">
    <source>
        <dbReference type="Google" id="ProtNLM"/>
    </source>
</evidence>
<dbReference type="PRINTS" id="PR00686">
    <property type="entry name" value="TIFACTORIID"/>
</dbReference>
<name>A0A6A5AAQ0_APHAT</name>